<dbReference type="Pfam" id="PF21800">
    <property type="entry name" value="KH_KRR1_2nd"/>
    <property type="match status" value="1"/>
</dbReference>
<evidence type="ECO:0000313" key="3">
    <source>
        <dbReference type="Proteomes" id="UP000887574"/>
    </source>
</evidence>
<proteinExistence type="predicted"/>
<organism evidence="3 4">
    <name type="scientific">Ditylenchus dipsaci</name>
    <dbReference type="NCBI Taxonomy" id="166011"/>
    <lineage>
        <taxon>Eukaryota</taxon>
        <taxon>Metazoa</taxon>
        <taxon>Ecdysozoa</taxon>
        <taxon>Nematoda</taxon>
        <taxon>Chromadorea</taxon>
        <taxon>Rhabditida</taxon>
        <taxon>Tylenchina</taxon>
        <taxon>Tylenchomorpha</taxon>
        <taxon>Sphaerularioidea</taxon>
        <taxon>Anguinidae</taxon>
        <taxon>Anguininae</taxon>
        <taxon>Ditylenchus</taxon>
    </lineage>
</organism>
<sequence>MLCDDSGRTVSAIGSHLGLKNVRKIVEDCMKNIHPIYNIKTLMIKRELMKDEKLKDENWTGFCHLSRKGKLSNPPKVLVSLRRSRPLDGSQRVDLQLESGEYFLNEQDRRKQKNAEKEAKQAEHKQKRKQERAAQLIAPAELARKKRSAPVETGVKVDIKRLKKKAAKTKKS</sequence>
<feature type="compositionally biased region" description="Basic and acidic residues" evidence="1">
    <location>
        <begin position="106"/>
        <end position="124"/>
    </location>
</feature>
<reference evidence="4" key="1">
    <citation type="submission" date="2022-11" db="UniProtKB">
        <authorList>
            <consortium name="WormBaseParasite"/>
        </authorList>
    </citation>
    <scope>IDENTIFICATION</scope>
</reference>
<name>A0A915ENP2_9BILA</name>
<dbReference type="GO" id="GO:0003723">
    <property type="term" value="F:RNA binding"/>
    <property type="evidence" value="ECO:0007669"/>
    <property type="project" value="UniProtKB-KW"/>
</dbReference>
<dbReference type="InterPro" id="IPR048548">
    <property type="entry name" value="KRR1-like_KH2"/>
</dbReference>
<protein>
    <recommendedName>
        <fullName evidence="2">KRR1 small subunit processome component second KH domain-containing protein</fullName>
    </recommendedName>
</protein>
<dbReference type="InterPro" id="IPR024166">
    <property type="entry name" value="rRNA_assembly_KRR1"/>
</dbReference>
<dbReference type="Proteomes" id="UP000887574">
    <property type="component" value="Unplaced"/>
</dbReference>
<dbReference type="Gene3D" id="3.30.1370.10">
    <property type="entry name" value="K Homology domain, type 1"/>
    <property type="match status" value="1"/>
</dbReference>
<feature type="domain" description="KRR1 small subunit processome component second KH" evidence="2">
    <location>
        <begin position="6"/>
        <end position="50"/>
    </location>
</feature>
<accession>A0A915ENP2</accession>
<evidence type="ECO:0000313" key="4">
    <source>
        <dbReference type="WBParaSite" id="jg7847"/>
    </source>
</evidence>
<dbReference type="InterPro" id="IPR036612">
    <property type="entry name" value="KH_dom_type_1_sf"/>
</dbReference>
<dbReference type="GO" id="GO:0032040">
    <property type="term" value="C:small-subunit processome"/>
    <property type="evidence" value="ECO:0007669"/>
    <property type="project" value="TreeGrafter"/>
</dbReference>
<evidence type="ECO:0000259" key="2">
    <source>
        <dbReference type="Pfam" id="PF21800"/>
    </source>
</evidence>
<dbReference type="PANTHER" id="PTHR12581:SF0">
    <property type="entry name" value="KRR1 SMALL SUBUNIT PROCESSOME COMPONENT HOMOLOG"/>
    <property type="match status" value="1"/>
</dbReference>
<dbReference type="AlphaFoldDB" id="A0A915ENP2"/>
<evidence type="ECO:0000256" key="1">
    <source>
        <dbReference type="SAM" id="MobiDB-lite"/>
    </source>
</evidence>
<feature type="region of interest" description="Disordered" evidence="1">
    <location>
        <begin position="104"/>
        <end position="155"/>
    </location>
</feature>
<keyword evidence="3" id="KW-1185">Reference proteome</keyword>
<dbReference type="PANTHER" id="PTHR12581">
    <property type="entry name" value="HIV-1 REV BINDING PROTEIN 2, 3"/>
    <property type="match status" value="1"/>
</dbReference>
<dbReference type="WBParaSite" id="jg7847">
    <property type="protein sequence ID" value="jg7847"/>
    <property type="gene ID" value="jg7847"/>
</dbReference>